<dbReference type="EMBL" id="NKHZ01000068">
    <property type="protein sequence ID" value="PNS15661.1"/>
    <property type="molecule type" value="Genomic_DNA"/>
</dbReference>
<keyword evidence="2" id="KW-0378">Hydrolase</keyword>
<dbReference type="STRING" id="2082308.A0A2K1QL13"/>
<feature type="chain" id="PRO_5014375775" evidence="3">
    <location>
        <begin position="24"/>
        <end position="481"/>
    </location>
</feature>
<gene>
    <name evidence="5" type="ORF">CAC42_4113</name>
</gene>
<evidence type="ECO:0000259" key="4">
    <source>
        <dbReference type="Pfam" id="PF00561"/>
    </source>
</evidence>
<name>A0A2K1QL13_9PEZI</name>
<dbReference type="PANTHER" id="PTHR43248">
    <property type="entry name" value="2-SUCCINYL-6-HYDROXY-2,4-CYCLOHEXADIENE-1-CARBOXYLATE SYNTHASE"/>
    <property type="match status" value="1"/>
</dbReference>
<dbReference type="Gene3D" id="3.40.50.1820">
    <property type="entry name" value="alpha/beta hydrolase"/>
    <property type="match status" value="1"/>
</dbReference>
<protein>
    <submittedName>
        <fullName evidence="5">Pre-mRNA-splicing factor cwf24</fullName>
    </submittedName>
</protein>
<organism evidence="5 6">
    <name type="scientific">Sphaceloma murrayae</name>
    <dbReference type="NCBI Taxonomy" id="2082308"/>
    <lineage>
        <taxon>Eukaryota</taxon>
        <taxon>Fungi</taxon>
        <taxon>Dikarya</taxon>
        <taxon>Ascomycota</taxon>
        <taxon>Pezizomycotina</taxon>
        <taxon>Dothideomycetes</taxon>
        <taxon>Dothideomycetidae</taxon>
        <taxon>Myriangiales</taxon>
        <taxon>Elsinoaceae</taxon>
        <taxon>Sphaceloma</taxon>
    </lineage>
</organism>
<evidence type="ECO:0000313" key="6">
    <source>
        <dbReference type="Proteomes" id="UP000243797"/>
    </source>
</evidence>
<dbReference type="InParanoid" id="A0A2K1QL13"/>
<dbReference type="Pfam" id="PF00561">
    <property type="entry name" value="Abhydrolase_1"/>
    <property type="match status" value="1"/>
</dbReference>
<keyword evidence="3" id="KW-0732">Signal</keyword>
<sequence length="481" mass="51451">MTLSHRLGRAATLLAVFCSLTRAATVQQAKSTIKWVACGNSTAIDESLECGILNVPLDYTDIASGGSLRLALYRIPAENQPAKGSIVFNFGGPGASTGPYFAEGAGELPVLSNYDYNIIGFDPRGTGNTIPFSCFANSTIRSDVFGEAPFMTSESPDGLQLQWDNAADIASYCRKAMGSTGDLYGTSFVAHDMLQIAEALGEGGKLNYWGFSYGTVLGATFAAMFPDKVGKMILDGNVNVFEYYNGIPEEAGTSTDASLAGFYSSCVANPDKCALAKGNLTATQLQTKVTEAIASLKTKPLDFDGEPLTFSSVQLELFYALYAPRGWSQTAARMEAVVTKNATLWNAARDEAYVNPFADEGAEAYYGIECSDIGLRATQLDELAGPVAALSTRSKVYGDGQTETLVKCARWPFLAKSRFTGPWQTKTSPIFLIGNTYDPITPYMSALNTSAQFDGSGVLRHNGYGSSTALMLRLHFAPHAI</sequence>
<dbReference type="AlphaFoldDB" id="A0A2K1QL13"/>
<evidence type="ECO:0000256" key="3">
    <source>
        <dbReference type="SAM" id="SignalP"/>
    </source>
</evidence>
<evidence type="ECO:0000256" key="1">
    <source>
        <dbReference type="ARBA" id="ARBA00010088"/>
    </source>
</evidence>
<dbReference type="InterPro" id="IPR000073">
    <property type="entry name" value="AB_hydrolase_1"/>
</dbReference>
<feature type="signal peptide" evidence="3">
    <location>
        <begin position="1"/>
        <end position="23"/>
    </location>
</feature>
<dbReference type="GO" id="GO:0016787">
    <property type="term" value="F:hydrolase activity"/>
    <property type="evidence" value="ECO:0007669"/>
    <property type="project" value="UniProtKB-KW"/>
</dbReference>
<comment type="similarity">
    <text evidence="1">Belongs to the peptidase S33 family.</text>
</comment>
<accession>A0A2K1QL13</accession>
<evidence type="ECO:0000313" key="5">
    <source>
        <dbReference type="EMBL" id="PNS15661.1"/>
    </source>
</evidence>
<dbReference type="SUPFAM" id="SSF53474">
    <property type="entry name" value="alpha/beta-Hydrolases"/>
    <property type="match status" value="1"/>
</dbReference>
<dbReference type="InterPro" id="IPR029058">
    <property type="entry name" value="AB_hydrolase_fold"/>
</dbReference>
<dbReference type="PANTHER" id="PTHR43248:SF25">
    <property type="entry name" value="AB HYDROLASE-1 DOMAIN-CONTAINING PROTEIN-RELATED"/>
    <property type="match status" value="1"/>
</dbReference>
<dbReference type="Proteomes" id="UP000243797">
    <property type="component" value="Unassembled WGS sequence"/>
</dbReference>
<dbReference type="OrthoDB" id="425534at2759"/>
<comment type="caution">
    <text evidence="5">The sequence shown here is derived from an EMBL/GenBank/DDBJ whole genome shotgun (WGS) entry which is preliminary data.</text>
</comment>
<evidence type="ECO:0000256" key="2">
    <source>
        <dbReference type="ARBA" id="ARBA00022801"/>
    </source>
</evidence>
<reference evidence="5 6" key="1">
    <citation type="submission" date="2017-06" db="EMBL/GenBank/DDBJ databases">
        <title>Draft genome sequence of a variant of Elsinoe murrayae.</title>
        <authorList>
            <person name="Cheng Q."/>
        </authorList>
    </citation>
    <scope>NUCLEOTIDE SEQUENCE [LARGE SCALE GENOMIC DNA]</scope>
    <source>
        <strain evidence="5 6">CQ-2017a</strain>
    </source>
</reference>
<feature type="domain" description="AB hydrolase-1" evidence="4">
    <location>
        <begin position="86"/>
        <end position="452"/>
    </location>
</feature>
<dbReference type="InterPro" id="IPR051601">
    <property type="entry name" value="Serine_prot/Carboxylest_S33"/>
</dbReference>
<proteinExistence type="inferred from homology"/>
<keyword evidence="6" id="KW-1185">Reference proteome</keyword>